<dbReference type="InterPro" id="IPR008775">
    <property type="entry name" value="Phytyl_CoA_dOase-like"/>
</dbReference>
<keyword evidence="4" id="KW-1185">Reference proteome</keyword>
<dbReference type="RefSeq" id="WP_175445651.1">
    <property type="nucleotide sequence ID" value="NZ_FNAK01000005.1"/>
</dbReference>
<dbReference type="PANTHER" id="PTHR20883">
    <property type="entry name" value="PHYTANOYL-COA DIOXYGENASE DOMAIN CONTAINING 1"/>
    <property type="match status" value="1"/>
</dbReference>
<dbReference type="EMBL" id="FNAK01000005">
    <property type="protein sequence ID" value="SDE21123.1"/>
    <property type="molecule type" value="Genomic_DNA"/>
</dbReference>
<protein>
    <submittedName>
        <fullName evidence="3">Phytanoyl-CoA hydroxylase</fullName>
    </submittedName>
</protein>
<dbReference type="AlphaFoldDB" id="A0A1G7B277"/>
<keyword evidence="1" id="KW-0479">Metal-binding</keyword>
<reference evidence="3 4" key="1">
    <citation type="submission" date="2016-10" db="EMBL/GenBank/DDBJ databases">
        <authorList>
            <person name="de Groot N.N."/>
        </authorList>
    </citation>
    <scope>NUCLEOTIDE SEQUENCE [LARGE SCALE GENOMIC DNA]</scope>
    <source>
        <strain evidence="3 4">CGMCC 1.9109</strain>
    </source>
</reference>
<dbReference type="Proteomes" id="UP000183685">
    <property type="component" value="Unassembled WGS sequence"/>
</dbReference>
<name>A0A1G7B277_9PROT</name>
<accession>A0A1G7B277</accession>
<dbReference type="Gene3D" id="2.60.120.620">
    <property type="entry name" value="q2cbj1_9rhob like domain"/>
    <property type="match status" value="1"/>
</dbReference>
<keyword evidence="2" id="KW-0408">Iron</keyword>
<sequence>MLPRFDARNFETITPEMKTAFDRDGVLVLDGLVDAAMCDKLRARMAEMVAGFDVEEHRSIFSTKGCQHDQDAYFLESGHETRFFFEEEAFDADGNLTCELPLALNKVGHAMHDLDPTFGAFARQDAFKAICEGLGQEKPLPLQSMYIFKQPHIGGEVVCHQDATYLRTTPETCLGIWVALEDATEENGCLWGIPGGHKTGGLRSAFRRKPDGDGTYVETINDTPFEEDKKVALPAPKGTALVFGGLFPHMSSANRSGKSRHAYTLHVIDGEADYPADNWLRRPESLPLRGFNP</sequence>
<dbReference type="PANTHER" id="PTHR20883:SF15">
    <property type="entry name" value="PHYTANOYL-COA DIOXYGENASE DOMAIN-CONTAINING PROTEIN 1"/>
    <property type="match status" value="1"/>
</dbReference>
<gene>
    <name evidence="3" type="ORF">SAMN04488071_2329</name>
</gene>
<evidence type="ECO:0000256" key="1">
    <source>
        <dbReference type="ARBA" id="ARBA00022723"/>
    </source>
</evidence>
<dbReference type="Pfam" id="PF05721">
    <property type="entry name" value="PhyH"/>
    <property type="match status" value="1"/>
</dbReference>
<proteinExistence type="predicted"/>
<organism evidence="3 4">
    <name type="scientific">Kordiimonas lacus</name>
    <dbReference type="NCBI Taxonomy" id="637679"/>
    <lineage>
        <taxon>Bacteria</taxon>
        <taxon>Pseudomonadati</taxon>
        <taxon>Pseudomonadota</taxon>
        <taxon>Alphaproteobacteria</taxon>
        <taxon>Kordiimonadales</taxon>
        <taxon>Kordiimonadaceae</taxon>
        <taxon>Kordiimonas</taxon>
    </lineage>
</organism>
<evidence type="ECO:0000256" key="2">
    <source>
        <dbReference type="ARBA" id="ARBA00023004"/>
    </source>
</evidence>
<evidence type="ECO:0000313" key="3">
    <source>
        <dbReference type="EMBL" id="SDE21123.1"/>
    </source>
</evidence>
<evidence type="ECO:0000313" key="4">
    <source>
        <dbReference type="Proteomes" id="UP000183685"/>
    </source>
</evidence>
<dbReference type="STRING" id="637679.GCA_001550055_03495"/>
<dbReference type="GO" id="GO:0005506">
    <property type="term" value="F:iron ion binding"/>
    <property type="evidence" value="ECO:0007669"/>
    <property type="project" value="UniProtKB-ARBA"/>
</dbReference>
<dbReference type="SUPFAM" id="SSF51197">
    <property type="entry name" value="Clavaminate synthase-like"/>
    <property type="match status" value="1"/>
</dbReference>
<dbReference type="GO" id="GO:0016706">
    <property type="term" value="F:2-oxoglutarate-dependent dioxygenase activity"/>
    <property type="evidence" value="ECO:0007669"/>
    <property type="project" value="UniProtKB-ARBA"/>
</dbReference>